<evidence type="ECO:0000256" key="3">
    <source>
        <dbReference type="ARBA" id="ARBA00022833"/>
    </source>
</evidence>
<dbReference type="PROSITE" id="PS50072">
    <property type="entry name" value="CSA_PPIASE_2"/>
    <property type="match status" value="1"/>
</dbReference>
<dbReference type="SMART" id="SM00336">
    <property type="entry name" value="BBOX"/>
    <property type="match status" value="1"/>
</dbReference>
<dbReference type="Gene3D" id="3.30.160.60">
    <property type="entry name" value="Classic Zinc Finger"/>
    <property type="match status" value="1"/>
</dbReference>
<evidence type="ECO:0000259" key="5">
    <source>
        <dbReference type="PROSITE" id="PS50072"/>
    </source>
</evidence>
<name>A0A5B7CIQ2_PORTR</name>
<evidence type="ECO:0000313" key="9">
    <source>
        <dbReference type="Proteomes" id="UP000324222"/>
    </source>
</evidence>
<dbReference type="OrthoDB" id="5330228at2759"/>
<proteinExistence type="predicted"/>
<feature type="domain" description="B box-type" evidence="7">
    <location>
        <begin position="88"/>
        <end position="130"/>
    </location>
</feature>
<dbReference type="Pfam" id="PF13445">
    <property type="entry name" value="zf-RING_UBOX"/>
    <property type="match status" value="1"/>
</dbReference>
<evidence type="ECO:0000259" key="6">
    <source>
        <dbReference type="PROSITE" id="PS50089"/>
    </source>
</evidence>
<dbReference type="GO" id="GO:0008270">
    <property type="term" value="F:zinc ion binding"/>
    <property type="evidence" value="ECO:0007669"/>
    <property type="project" value="UniProtKB-KW"/>
</dbReference>
<dbReference type="EMBL" id="VSRR010000055">
    <property type="protein sequence ID" value="MPC09098.1"/>
    <property type="molecule type" value="Genomic_DNA"/>
</dbReference>
<dbReference type="GO" id="GO:0061630">
    <property type="term" value="F:ubiquitin protein ligase activity"/>
    <property type="evidence" value="ECO:0007669"/>
    <property type="project" value="TreeGrafter"/>
</dbReference>
<dbReference type="Gene3D" id="3.30.40.10">
    <property type="entry name" value="Zinc/RING finger domain, C3HC4 (zinc finger)"/>
    <property type="match status" value="1"/>
</dbReference>
<dbReference type="Gene3D" id="2.40.100.10">
    <property type="entry name" value="Cyclophilin-like"/>
    <property type="match status" value="1"/>
</dbReference>
<evidence type="ECO:0000256" key="2">
    <source>
        <dbReference type="ARBA" id="ARBA00022771"/>
    </source>
</evidence>
<dbReference type="Pfam" id="PF00643">
    <property type="entry name" value="zf-B_box"/>
    <property type="match status" value="1"/>
</dbReference>
<keyword evidence="3" id="KW-0862">Zinc</keyword>
<evidence type="ECO:0000259" key="7">
    <source>
        <dbReference type="PROSITE" id="PS50119"/>
    </source>
</evidence>
<dbReference type="PANTHER" id="PTHR25462">
    <property type="entry name" value="BONUS, ISOFORM C-RELATED"/>
    <property type="match status" value="1"/>
</dbReference>
<protein>
    <submittedName>
        <fullName evidence="8">Tripartite motif-containing protein 10</fullName>
    </submittedName>
</protein>
<dbReference type="PROSITE" id="PS00518">
    <property type="entry name" value="ZF_RING_1"/>
    <property type="match status" value="1"/>
</dbReference>
<dbReference type="InterPro" id="IPR017907">
    <property type="entry name" value="Znf_RING_CS"/>
</dbReference>
<dbReference type="InterPro" id="IPR027370">
    <property type="entry name" value="Znf-RING_euk"/>
</dbReference>
<keyword evidence="2 4" id="KW-0863">Zinc-finger</keyword>
<accession>A0A5B7CIQ2</accession>
<dbReference type="SUPFAM" id="SSF57845">
    <property type="entry name" value="B-box zinc-binding domain"/>
    <property type="match status" value="1"/>
</dbReference>
<dbReference type="PROSITE" id="PS50119">
    <property type="entry name" value="ZF_BBOX"/>
    <property type="match status" value="1"/>
</dbReference>
<evidence type="ECO:0000313" key="8">
    <source>
        <dbReference type="EMBL" id="MPC09098.1"/>
    </source>
</evidence>
<comment type="caution">
    <text evidence="8">The sequence shown here is derived from an EMBL/GenBank/DDBJ whole genome shotgun (WGS) entry which is preliminary data.</text>
</comment>
<dbReference type="PROSITE" id="PS50089">
    <property type="entry name" value="ZF_RING_2"/>
    <property type="match status" value="1"/>
</dbReference>
<dbReference type="InterPro" id="IPR029000">
    <property type="entry name" value="Cyclophilin-like_dom_sf"/>
</dbReference>
<sequence>MEEELLCGVCREGYKAGNREPVVLPSCGHAFCRNCLAKLEKDSAELMSWFSCPTCRTPHEYPPVNSLPPIFALLHLAESCGKAQTQTEDERKCESHGSAVEFWCSECRVVLCGHCLLEGHVKEGHDVQAMQDFVSNQRRYVQMTGARLKWEMDQKQRKLLREVAGLVTRLVCIAHHSQVLHDLGNRLARIQEEAAQTATIEGILLAATLMGSLESEVRATLSKEASPTKQMLLRCRSCTEATKSSPAADFRQKCVSESECEEAAAKTQAYQEDSGVANVPAAVGGEEIVLTERNISLLQEEVASESGFSEDGYHGLSGEDSEGEILEELPVTCREWTWPVQFRVTVCDGRNGRLSWENGRVHAYALTSEDAPSHLHLQLPFLRSLRLDTQPEVFLDVGTDERLLGRVYIKLWRHLRRAHLFLSLCMGTYGPSYRGSNFHGVAKKGSMGETLAGGRYLTDNGGVSVQSLMEGLEWEGQYMREKMAGLVVAARAGTPEQDALFHICTRDDPGRKFACAFGEVSSGMEAVHAAVALLPSRSVKIIDCGLVLPRLSRARGGSDSQP</sequence>
<dbReference type="InterPro" id="IPR000315">
    <property type="entry name" value="Znf_B-box"/>
</dbReference>
<dbReference type="SMART" id="SM00184">
    <property type="entry name" value="RING"/>
    <property type="match status" value="1"/>
</dbReference>
<dbReference type="InterPro" id="IPR002130">
    <property type="entry name" value="Cyclophilin-type_PPIase_dom"/>
</dbReference>
<dbReference type="Pfam" id="PF00160">
    <property type="entry name" value="Pro_isomerase"/>
    <property type="match status" value="1"/>
</dbReference>
<dbReference type="GO" id="GO:0003755">
    <property type="term" value="F:peptidyl-prolyl cis-trans isomerase activity"/>
    <property type="evidence" value="ECO:0007669"/>
    <property type="project" value="InterPro"/>
</dbReference>
<dbReference type="SUPFAM" id="SSF50891">
    <property type="entry name" value="Cyclophilin-like"/>
    <property type="match status" value="1"/>
</dbReference>
<keyword evidence="1" id="KW-0479">Metal-binding</keyword>
<dbReference type="Proteomes" id="UP000324222">
    <property type="component" value="Unassembled WGS sequence"/>
</dbReference>
<feature type="domain" description="RING-type" evidence="6">
    <location>
        <begin position="7"/>
        <end position="56"/>
    </location>
</feature>
<evidence type="ECO:0000256" key="1">
    <source>
        <dbReference type="ARBA" id="ARBA00022723"/>
    </source>
</evidence>
<dbReference type="InterPro" id="IPR001841">
    <property type="entry name" value="Znf_RING"/>
</dbReference>
<keyword evidence="9" id="KW-1185">Reference proteome</keyword>
<feature type="domain" description="PPIase cyclophilin-type" evidence="5">
    <location>
        <begin position="394"/>
        <end position="546"/>
    </location>
</feature>
<dbReference type="InterPro" id="IPR047153">
    <property type="entry name" value="TRIM45/56/19-like"/>
</dbReference>
<dbReference type="PANTHER" id="PTHR25462:SF291">
    <property type="entry name" value="E3 UBIQUITIN-PROTEIN LIGASE TRIM45"/>
    <property type="match status" value="1"/>
</dbReference>
<gene>
    <name evidence="8" type="primary">Trim10</name>
    <name evidence="8" type="ORF">E2C01_001701</name>
</gene>
<reference evidence="8 9" key="1">
    <citation type="submission" date="2019-05" db="EMBL/GenBank/DDBJ databases">
        <title>Another draft genome of Portunus trituberculatus and its Hox gene families provides insights of decapod evolution.</title>
        <authorList>
            <person name="Jeong J.-H."/>
            <person name="Song I."/>
            <person name="Kim S."/>
            <person name="Choi T."/>
            <person name="Kim D."/>
            <person name="Ryu S."/>
            <person name="Kim W."/>
        </authorList>
    </citation>
    <scope>NUCLEOTIDE SEQUENCE [LARGE SCALE GENOMIC DNA]</scope>
    <source>
        <tissue evidence="8">Muscle</tissue>
    </source>
</reference>
<evidence type="ECO:0000256" key="4">
    <source>
        <dbReference type="PROSITE-ProRule" id="PRU00024"/>
    </source>
</evidence>
<organism evidence="8 9">
    <name type="scientific">Portunus trituberculatus</name>
    <name type="common">Swimming crab</name>
    <name type="synonym">Neptunus trituberculatus</name>
    <dbReference type="NCBI Taxonomy" id="210409"/>
    <lineage>
        <taxon>Eukaryota</taxon>
        <taxon>Metazoa</taxon>
        <taxon>Ecdysozoa</taxon>
        <taxon>Arthropoda</taxon>
        <taxon>Crustacea</taxon>
        <taxon>Multicrustacea</taxon>
        <taxon>Malacostraca</taxon>
        <taxon>Eumalacostraca</taxon>
        <taxon>Eucarida</taxon>
        <taxon>Decapoda</taxon>
        <taxon>Pleocyemata</taxon>
        <taxon>Brachyura</taxon>
        <taxon>Eubrachyura</taxon>
        <taxon>Portunoidea</taxon>
        <taxon>Portunidae</taxon>
        <taxon>Portuninae</taxon>
        <taxon>Portunus</taxon>
    </lineage>
</organism>
<dbReference type="SUPFAM" id="SSF57850">
    <property type="entry name" value="RING/U-box"/>
    <property type="match status" value="1"/>
</dbReference>
<dbReference type="AlphaFoldDB" id="A0A5B7CIQ2"/>
<dbReference type="InterPro" id="IPR013083">
    <property type="entry name" value="Znf_RING/FYVE/PHD"/>
</dbReference>